<accession>A0A0S2KM07</accession>
<evidence type="ECO:0000313" key="1">
    <source>
        <dbReference type="EMBL" id="ALO49338.1"/>
    </source>
</evidence>
<dbReference type="Proteomes" id="UP000056252">
    <property type="component" value="Chromosome"/>
</dbReference>
<reference evidence="2" key="1">
    <citation type="submission" date="2015-11" db="EMBL/GenBank/DDBJ databases">
        <authorList>
            <person name="Holder M.E."/>
            <person name="Ajami N.J."/>
            <person name="Petrosino J.F."/>
        </authorList>
    </citation>
    <scope>NUCLEOTIDE SEQUENCE [LARGE SCALE GENOMIC DNA]</scope>
    <source>
        <strain evidence="2">F0113</strain>
    </source>
</reference>
<dbReference type="KEGG" id="peo:AS203_09755"/>
<proteinExistence type="predicted"/>
<dbReference type="EMBL" id="CP013195">
    <property type="protein sequence ID" value="ALO49338.1"/>
    <property type="molecule type" value="Genomic_DNA"/>
</dbReference>
<evidence type="ECO:0008006" key="3">
    <source>
        <dbReference type="Google" id="ProtNLM"/>
    </source>
</evidence>
<dbReference type="SUPFAM" id="SSF56935">
    <property type="entry name" value="Porins"/>
    <property type="match status" value="1"/>
</dbReference>
<keyword evidence="2" id="KW-1185">Reference proteome</keyword>
<dbReference type="Pfam" id="PF13620">
    <property type="entry name" value="CarboxypepD_reg"/>
    <property type="match status" value="1"/>
</dbReference>
<dbReference type="SUPFAM" id="SSF49464">
    <property type="entry name" value="Carboxypeptidase regulatory domain-like"/>
    <property type="match status" value="1"/>
</dbReference>
<name>A0A0S2KM07_9BACT</name>
<organism evidence="1 2">
    <name type="scientific">Hoylesella enoeca</name>
    <dbReference type="NCBI Taxonomy" id="76123"/>
    <lineage>
        <taxon>Bacteria</taxon>
        <taxon>Pseudomonadati</taxon>
        <taxon>Bacteroidota</taxon>
        <taxon>Bacteroidia</taxon>
        <taxon>Bacteroidales</taxon>
        <taxon>Prevotellaceae</taxon>
        <taxon>Hoylesella</taxon>
    </lineage>
</organism>
<gene>
    <name evidence="1" type="ORF">AS203_09755</name>
</gene>
<dbReference type="STRING" id="76123.AS203_09755"/>
<evidence type="ECO:0000313" key="2">
    <source>
        <dbReference type="Proteomes" id="UP000056252"/>
    </source>
</evidence>
<dbReference type="RefSeq" id="WP_025065306.1">
    <property type="nucleotide sequence ID" value="NZ_CP013195.1"/>
</dbReference>
<dbReference type="InterPro" id="IPR008969">
    <property type="entry name" value="CarboxyPept-like_regulatory"/>
</dbReference>
<dbReference type="OrthoDB" id="905812at2"/>
<dbReference type="AlphaFoldDB" id="A0A0S2KM07"/>
<dbReference type="Gene3D" id="2.60.40.1120">
    <property type="entry name" value="Carboxypeptidase-like, regulatory domain"/>
    <property type="match status" value="1"/>
</dbReference>
<dbReference type="eggNOG" id="COG1629">
    <property type="taxonomic scope" value="Bacteria"/>
</dbReference>
<protein>
    <recommendedName>
        <fullName evidence="3">Outer membrane protein beta-barrel domain-containing protein</fullName>
    </recommendedName>
</protein>
<sequence length="874" mass="99782">MKRWIIGVMLTLCLTGAKGQGTIRGVVCGADSSLLVGARMELCRPADDKIIMSTLSDKDGKYRFENIDKGSYAVRATALGCPPVRKSVIVWGTSEIIVDFKINDRVVLDEVKVVSNGINVRGDTTSYIVRHFTTGTERSLGDILGRLPNVRIDEDSKTITANGKRVSRILMEGQDLFQGNTVIPTDNLSAGGVSRIDVIENYSEYSIYDGFKTTNETVINVGVNDKMRSRLKGDLDMAGGVLNKYQARNAALYIGKKQMFSGIMAANNIGMRHLTFRDIIQFSGGMQNLLSGDDPMEKAKALMETYAPFMNDRKDTERRESNFASLNYMANPSSKLRLSVSGIYGYDHHISRNERDYAYLSGLQYSDASAEKGRQHELLSQAKVVYAPSRDMNMVWDGKFLFSSRNTRSDHTLYENILNYNRKPGMTNAETSLLLVKRMGKNTLNLLADYRKSDTHDDALFVAAQPYYAARFHLSDAYDYASERMRETGAAQLFYLHRLNDAYYLRLAFKGMLERQTLCSQLHQTMVSEQFDNDATIDYSGCYADAMLGKDRSRLRFAVRLRYLLQHARTNLARDFADRTCRLVSPRLQADYDLSAFHHLSLNYEYGIKLHPITALLGDSYYLESYNNVMSSSVSRFFAKVHKASVLQLLILQYIGLSMMNMVSFETSRHDVAENNRQETYTSLVEKRLSPARSQLSWLSQVEYRFISLPLNVKATINYVHARVPVFHDDALYRAQSGTMALMLQLSTYFKKGLNGDLRWMIDRNVYHGTPIRNRMTNQDLRGKLMWKAARFYAHVEARYHRYGLNQNHDENVFYGFEVRYDASKRLGLRLYGSDVMHLAERKRETGRIDSYYSMNSRVWYMPGYVMAGLTLKY</sequence>